<gene>
    <name evidence="1" type="ORF">L210DRAFT_3504713</name>
</gene>
<keyword evidence="2" id="KW-1185">Reference proteome</keyword>
<evidence type="ECO:0000313" key="1">
    <source>
        <dbReference type="EMBL" id="KAF8439007.1"/>
    </source>
</evidence>
<accession>A0AAD4BTL6</accession>
<dbReference type="AlphaFoldDB" id="A0AAD4BTL6"/>
<sequence length="163" mass="18506">MYGAAAPSSSLSFESVPRQSKVVLQRQYREKEGESFHALRVVISELTGEEPQTRQEILRKATGLLLAASNIRKLREGDAQVVHPTPYENRVLTAEDAAIDHIDSAQPSHWLQSWYSSAEFDAQSAYCVPQSHDQHHMLFSMDSARHLTSPRGYAEDRSDYHYF</sequence>
<dbReference type="GO" id="GO:0046983">
    <property type="term" value="F:protein dimerization activity"/>
    <property type="evidence" value="ECO:0007669"/>
    <property type="project" value="InterPro"/>
</dbReference>
<comment type="caution">
    <text evidence="1">The sequence shown here is derived from an EMBL/GenBank/DDBJ whole genome shotgun (WGS) entry which is preliminary data.</text>
</comment>
<proteinExistence type="predicted"/>
<protein>
    <submittedName>
        <fullName evidence="1">Uncharacterized protein</fullName>
    </submittedName>
</protein>
<dbReference type="EMBL" id="WHUW01000015">
    <property type="protein sequence ID" value="KAF8439007.1"/>
    <property type="molecule type" value="Genomic_DNA"/>
</dbReference>
<reference evidence="1" key="2">
    <citation type="journal article" date="2020" name="Nat. Commun.">
        <title>Large-scale genome sequencing of mycorrhizal fungi provides insights into the early evolution of symbiotic traits.</title>
        <authorList>
            <person name="Miyauchi S."/>
            <person name="Kiss E."/>
            <person name="Kuo A."/>
            <person name="Drula E."/>
            <person name="Kohler A."/>
            <person name="Sanchez-Garcia M."/>
            <person name="Morin E."/>
            <person name="Andreopoulos B."/>
            <person name="Barry K.W."/>
            <person name="Bonito G."/>
            <person name="Buee M."/>
            <person name="Carver A."/>
            <person name="Chen C."/>
            <person name="Cichocki N."/>
            <person name="Clum A."/>
            <person name="Culley D."/>
            <person name="Crous P.W."/>
            <person name="Fauchery L."/>
            <person name="Girlanda M."/>
            <person name="Hayes R.D."/>
            <person name="Keri Z."/>
            <person name="LaButti K."/>
            <person name="Lipzen A."/>
            <person name="Lombard V."/>
            <person name="Magnuson J."/>
            <person name="Maillard F."/>
            <person name="Murat C."/>
            <person name="Nolan M."/>
            <person name="Ohm R.A."/>
            <person name="Pangilinan J."/>
            <person name="Pereira M.F."/>
            <person name="Perotto S."/>
            <person name="Peter M."/>
            <person name="Pfister S."/>
            <person name="Riley R."/>
            <person name="Sitrit Y."/>
            <person name="Stielow J.B."/>
            <person name="Szollosi G."/>
            <person name="Zifcakova L."/>
            <person name="Stursova M."/>
            <person name="Spatafora J.W."/>
            <person name="Tedersoo L."/>
            <person name="Vaario L.M."/>
            <person name="Yamada A."/>
            <person name="Yan M."/>
            <person name="Wang P."/>
            <person name="Xu J."/>
            <person name="Bruns T."/>
            <person name="Baldrian P."/>
            <person name="Vilgalys R."/>
            <person name="Dunand C."/>
            <person name="Henrissat B."/>
            <person name="Grigoriev I.V."/>
            <person name="Hibbett D."/>
            <person name="Nagy L.G."/>
            <person name="Martin F.M."/>
        </authorList>
    </citation>
    <scope>NUCLEOTIDE SEQUENCE</scope>
    <source>
        <strain evidence="1">BED1</strain>
    </source>
</reference>
<name>A0AAD4BTL6_BOLED</name>
<dbReference type="InterPro" id="IPR036638">
    <property type="entry name" value="HLH_DNA-bd_sf"/>
</dbReference>
<reference evidence="1" key="1">
    <citation type="submission" date="2019-10" db="EMBL/GenBank/DDBJ databases">
        <authorList>
            <consortium name="DOE Joint Genome Institute"/>
            <person name="Kuo A."/>
            <person name="Miyauchi S."/>
            <person name="Kiss E."/>
            <person name="Drula E."/>
            <person name="Kohler A."/>
            <person name="Sanchez-Garcia M."/>
            <person name="Andreopoulos B."/>
            <person name="Barry K.W."/>
            <person name="Bonito G."/>
            <person name="Buee M."/>
            <person name="Carver A."/>
            <person name="Chen C."/>
            <person name="Cichocki N."/>
            <person name="Clum A."/>
            <person name="Culley D."/>
            <person name="Crous P.W."/>
            <person name="Fauchery L."/>
            <person name="Girlanda M."/>
            <person name="Hayes R."/>
            <person name="Keri Z."/>
            <person name="LaButti K."/>
            <person name="Lipzen A."/>
            <person name="Lombard V."/>
            <person name="Magnuson J."/>
            <person name="Maillard F."/>
            <person name="Morin E."/>
            <person name="Murat C."/>
            <person name="Nolan M."/>
            <person name="Ohm R."/>
            <person name="Pangilinan J."/>
            <person name="Pereira M."/>
            <person name="Perotto S."/>
            <person name="Peter M."/>
            <person name="Riley R."/>
            <person name="Sitrit Y."/>
            <person name="Stielow B."/>
            <person name="Szollosi G."/>
            <person name="Zifcakova L."/>
            <person name="Stursova M."/>
            <person name="Spatafora J.W."/>
            <person name="Tedersoo L."/>
            <person name="Vaario L.-M."/>
            <person name="Yamada A."/>
            <person name="Yan M."/>
            <person name="Wang P."/>
            <person name="Xu J."/>
            <person name="Bruns T."/>
            <person name="Baldrian P."/>
            <person name="Vilgalys R."/>
            <person name="Henrissat B."/>
            <person name="Grigoriev I.V."/>
            <person name="Hibbett D."/>
            <person name="Nagy L.G."/>
            <person name="Martin F.M."/>
        </authorList>
    </citation>
    <scope>NUCLEOTIDE SEQUENCE</scope>
    <source>
        <strain evidence="1">BED1</strain>
    </source>
</reference>
<organism evidence="1 2">
    <name type="scientific">Boletus edulis BED1</name>
    <dbReference type="NCBI Taxonomy" id="1328754"/>
    <lineage>
        <taxon>Eukaryota</taxon>
        <taxon>Fungi</taxon>
        <taxon>Dikarya</taxon>
        <taxon>Basidiomycota</taxon>
        <taxon>Agaricomycotina</taxon>
        <taxon>Agaricomycetes</taxon>
        <taxon>Agaricomycetidae</taxon>
        <taxon>Boletales</taxon>
        <taxon>Boletineae</taxon>
        <taxon>Boletaceae</taxon>
        <taxon>Boletoideae</taxon>
        <taxon>Boletus</taxon>
    </lineage>
</organism>
<dbReference type="SUPFAM" id="SSF47459">
    <property type="entry name" value="HLH, helix-loop-helix DNA-binding domain"/>
    <property type="match status" value="1"/>
</dbReference>
<evidence type="ECO:0000313" key="2">
    <source>
        <dbReference type="Proteomes" id="UP001194468"/>
    </source>
</evidence>
<dbReference type="Proteomes" id="UP001194468">
    <property type="component" value="Unassembled WGS sequence"/>
</dbReference>